<evidence type="ECO:0000256" key="6">
    <source>
        <dbReference type="ARBA" id="ARBA00038514"/>
    </source>
</evidence>
<feature type="transmembrane region" description="Helical" evidence="7">
    <location>
        <begin position="338"/>
        <end position="359"/>
    </location>
</feature>
<dbReference type="GO" id="GO:0022857">
    <property type="term" value="F:transmembrane transporter activity"/>
    <property type="evidence" value="ECO:0007669"/>
    <property type="project" value="InterPro"/>
</dbReference>
<dbReference type="InterPro" id="IPR020846">
    <property type="entry name" value="MFS_dom"/>
</dbReference>
<accession>A0A1A7NP55</accession>
<dbReference type="AlphaFoldDB" id="A0A1A7NP55"/>
<comment type="caution">
    <text evidence="9">The sequence shown here is derived from an EMBL/GenBank/DDBJ whole genome shotgun (WGS) entry which is preliminary data.</text>
</comment>
<dbReference type="PIRSF" id="PIRSF002808">
    <property type="entry name" value="Hexose_phosphate_transp"/>
    <property type="match status" value="1"/>
</dbReference>
<dbReference type="PATRIC" id="fig|505341.3.peg.2276"/>
<feature type="transmembrane region" description="Helical" evidence="7">
    <location>
        <begin position="371"/>
        <end position="397"/>
    </location>
</feature>
<evidence type="ECO:0000259" key="8">
    <source>
        <dbReference type="PROSITE" id="PS50850"/>
    </source>
</evidence>
<feature type="transmembrane region" description="Helical" evidence="7">
    <location>
        <begin position="54"/>
        <end position="72"/>
    </location>
</feature>
<dbReference type="PANTHER" id="PTHR11662:SF399">
    <property type="entry name" value="FI19708P1-RELATED"/>
    <property type="match status" value="1"/>
</dbReference>
<dbReference type="PROSITE" id="PS50850">
    <property type="entry name" value="MFS"/>
    <property type="match status" value="1"/>
</dbReference>
<dbReference type="InterPro" id="IPR011701">
    <property type="entry name" value="MFS"/>
</dbReference>
<dbReference type="PANTHER" id="PTHR11662">
    <property type="entry name" value="SOLUTE CARRIER FAMILY 17"/>
    <property type="match status" value="1"/>
</dbReference>
<feature type="transmembrane region" description="Helical" evidence="7">
    <location>
        <begin position="282"/>
        <end position="300"/>
    </location>
</feature>
<feature type="transmembrane region" description="Helical" evidence="7">
    <location>
        <begin position="242"/>
        <end position="262"/>
    </location>
</feature>
<keyword evidence="10" id="KW-1185">Reference proteome</keyword>
<dbReference type="InterPro" id="IPR036259">
    <property type="entry name" value="MFS_trans_sf"/>
</dbReference>
<dbReference type="InterPro" id="IPR050382">
    <property type="entry name" value="MFS_Na/Anion_cotransporter"/>
</dbReference>
<evidence type="ECO:0000256" key="5">
    <source>
        <dbReference type="ARBA" id="ARBA00023136"/>
    </source>
</evidence>
<dbReference type="Gene3D" id="1.20.1250.20">
    <property type="entry name" value="MFS general substrate transporter like domains"/>
    <property type="match status" value="2"/>
</dbReference>
<evidence type="ECO:0000313" key="10">
    <source>
        <dbReference type="Proteomes" id="UP000092649"/>
    </source>
</evidence>
<evidence type="ECO:0000256" key="1">
    <source>
        <dbReference type="ARBA" id="ARBA00004651"/>
    </source>
</evidence>
<dbReference type="Proteomes" id="UP000092649">
    <property type="component" value="Unassembled WGS sequence"/>
</dbReference>
<keyword evidence="2" id="KW-1003">Cell membrane</keyword>
<evidence type="ECO:0000256" key="3">
    <source>
        <dbReference type="ARBA" id="ARBA00022692"/>
    </source>
</evidence>
<sequence length="431" mass="46454">MCIRRNAMIEQKASNVRWIVFGIIFLLVVVNLIDRISLSIAIPTIAKEFDLSPTMQGVILSSFFWAYALLQIPGGWLVDKYGPRKMITGSTLLWGIFQTLAAFSTGGISLLFSRFMLGAGEAPLFPAGGKLNATWLSSKERGRGAVIMDCGGPLGAALGGIIIAYMIAILGSWRLVFGIIGVLTVLLGIVTWKYLRDNPQEHKSVNEKELHIILEEKNNEQEEANSVNESTATGLGIAIRSLVAILFGRAAWAMMFFGLLTWGPSYLAQARGFDIKGVGNATFIIFLCGSIGSLCGGFFSDSLIKRGIPQRLAVKGVLMVSGLSTLIAFSCLPSMNDPVIAIITLSIAAFFLMWGSLYWSFPALLAPKNKVGLIGGIMNMAGSIGGITVPILVGYILQMSNDYNNVLVFFAGCSVVYILGTLAIQLSKNNK</sequence>
<dbReference type="SUPFAM" id="SSF103473">
    <property type="entry name" value="MFS general substrate transporter"/>
    <property type="match status" value="1"/>
</dbReference>
<evidence type="ECO:0000256" key="4">
    <source>
        <dbReference type="ARBA" id="ARBA00022989"/>
    </source>
</evidence>
<dbReference type="InterPro" id="IPR000849">
    <property type="entry name" value="Sugar_P_transporter"/>
</dbReference>
<feature type="domain" description="Major facilitator superfamily (MFS) profile" evidence="8">
    <location>
        <begin position="20"/>
        <end position="429"/>
    </location>
</feature>
<reference evidence="9 10" key="1">
    <citation type="submission" date="2014-11" db="EMBL/GenBank/DDBJ databases">
        <title>Pan-genome of Gallibacterium spp.</title>
        <authorList>
            <person name="Kudirkiene E."/>
            <person name="Bojesen A.M."/>
        </authorList>
    </citation>
    <scope>NUCLEOTIDE SEQUENCE [LARGE SCALE GENOMIC DNA]</scope>
    <source>
        <strain evidence="9 10">F150</strain>
    </source>
</reference>
<feature type="transmembrane region" description="Helical" evidence="7">
    <location>
        <begin position="92"/>
        <end position="112"/>
    </location>
</feature>
<keyword evidence="3 7" id="KW-0812">Transmembrane</keyword>
<dbReference type="Pfam" id="PF07690">
    <property type="entry name" value="MFS_1"/>
    <property type="match status" value="1"/>
</dbReference>
<gene>
    <name evidence="9" type="ORF">QS62_11395</name>
</gene>
<feature type="transmembrane region" description="Helical" evidence="7">
    <location>
        <begin position="403"/>
        <end position="424"/>
    </location>
</feature>
<comment type="subcellular location">
    <subcellularLocation>
        <location evidence="1">Cell membrane</location>
        <topology evidence="1">Multi-pass membrane protein</topology>
    </subcellularLocation>
</comment>
<feature type="transmembrane region" description="Helical" evidence="7">
    <location>
        <begin position="16"/>
        <end position="33"/>
    </location>
</feature>
<organism evidence="9 10">
    <name type="scientific">Gallibacterium salpingitidis</name>
    <dbReference type="NCBI Taxonomy" id="505341"/>
    <lineage>
        <taxon>Bacteria</taxon>
        <taxon>Pseudomonadati</taxon>
        <taxon>Pseudomonadota</taxon>
        <taxon>Gammaproteobacteria</taxon>
        <taxon>Pasteurellales</taxon>
        <taxon>Pasteurellaceae</taxon>
        <taxon>Gallibacterium</taxon>
    </lineage>
</organism>
<evidence type="ECO:0000256" key="2">
    <source>
        <dbReference type="ARBA" id="ARBA00022475"/>
    </source>
</evidence>
<evidence type="ECO:0000256" key="7">
    <source>
        <dbReference type="SAM" id="Phobius"/>
    </source>
</evidence>
<comment type="similarity">
    <text evidence="6">Belongs to the major facilitator superfamily. Phthalate permease family.</text>
</comment>
<evidence type="ECO:0000313" key="9">
    <source>
        <dbReference type="EMBL" id="OBW90839.1"/>
    </source>
</evidence>
<keyword evidence="5 7" id="KW-0472">Membrane</keyword>
<keyword evidence="4 7" id="KW-1133">Transmembrane helix</keyword>
<feature type="transmembrane region" description="Helical" evidence="7">
    <location>
        <begin position="312"/>
        <end position="332"/>
    </location>
</feature>
<dbReference type="EMBL" id="JTJL01000079">
    <property type="protein sequence ID" value="OBW90839.1"/>
    <property type="molecule type" value="Genomic_DNA"/>
</dbReference>
<dbReference type="CDD" id="cd17319">
    <property type="entry name" value="MFS_ExuT_GudP_like"/>
    <property type="match status" value="1"/>
</dbReference>
<feature type="transmembrane region" description="Helical" evidence="7">
    <location>
        <begin position="175"/>
        <end position="195"/>
    </location>
</feature>
<proteinExistence type="inferred from homology"/>
<protein>
    <submittedName>
        <fullName evidence="9">Major facilitator transporter</fullName>
    </submittedName>
</protein>
<dbReference type="GO" id="GO:0005886">
    <property type="term" value="C:plasma membrane"/>
    <property type="evidence" value="ECO:0007669"/>
    <property type="project" value="UniProtKB-SubCell"/>
</dbReference>
<name>A0A1A7NP55_9PAST</name>